<keyword evidence="2" id="KW-1185">Reference proteome</keyword>
<proteinExistence type="predicted"/>
<evidence type="ECO:0000313" key="1">
    <source>
        <dbReference type="EMBL" id="KAI5661063.1"/>
    </source>
</evidence>
<name>A0ACC0AJG5_CATRO</name>
<sequence>MATSSTEIVHDFFPLIRVYKDGRIERMRDRQIAPASVDQETGVKSKDVEISKEFNVSARLYLPNNSKPGEKLPLLVYFHGGAFVIESAFSPEYQKHLNLLVNEANVMIVSVDYRLAPEFPLPCAYEDSWLALQWIASHSIGEGSDQWLKDYADFNRVYFGGDSAGGNIAHNMAIKVEMEKLEGINLLGFFLNCPYFWGKDPIGDEMVKTDIKKFLDNLWLFLHPNTTGLNDPLINPVVDPNLYKLEGKKVLIFVAEKDILKHRGLYYKEALEKIGNVEFVEFEGEEHVFNLASPQCENALLMVKKLAVFLNQNGDKL</sequence>
<organism evidence="1 2">
    <name type="scientific">Catharanthus roseus</name>
    <name type="common">Madagascar periwinkle</name>
    <name type="synonym">Vinca rosea</name>
    <dbReference type="NCBI Taxonomy" id="4058"/>
    <lineage>
        <taxon>Eukaryota</taxon>
        <taxon>Viridiplantae</taxon>
        <taxon>Streptophyta</taxon>
        <taxon>Embryophyta</taxon>
        <taxon>Tracheophyta</taxon>
        <taxon>Spermatophyta</taxon>
        <taxon>Magnoliopsida</taxon>
        <taxon>eudicotyledons</taxon>
        <taxon>Gunneridae</taxon>
        <taxon>Pentapetalae</taxon>
        <taxon>asterids</taxon>
        <taxon>lamiids</taxon>
        <taxon>Gentianales</taxon>
        <taxon>Apocynaceae</taxon>
        <taxon>Rauvolfioideae</taxon>
        <taxon>Vinceae</taxon>
        <taxon>Catharanthinae</taxon>
        <taxon>Catharanthus</taxon>
    </lineage>
</organism>
<accession>A0ACC0AJG5</accession>
<reference evidence="2" key="1">
    <citation type="journal article" date="2023" name="Nat. Plants">
        <title>Single-cell RNA sequencing provides a high-resolution roadmap for understanding the multicellular compartmentation of specialized metabolism.</title>
        <authorList>
            <person name="Sun S."/>
            <person name="Shen X."/>
            <person name="Li Y."/>
            <person name="Li Y."/>
            <person name="Wang S."/>
            <person name="Li R."/>
            <person name="Zhang H."/>
            <person name="Shen G."/>
            <person name="Guo B."/>
            <person name="Wei J."/>
            <person name="Xu J."/>
            <person name="St-Pierre B."/>
            <person name="Chen S."/>
            <person name="Sun C."/>
        </authorList>
    </citation>
    <scope>NUCLEOTIDE SEQUENCE [LARGE SCALE GENOMIC DNA]</scope>
</reference>
<comment type="caution">
    <text evidence="1">The sequence shown here is derived from an EMBL/GenBank/DDBJ whole genome shotgun (WGS) entry which is preliminary data.</text>
</comment>
<protein>
    <submittedName>
        <fullName evidence="1">Uncharacterized protein</fullName>
    </submittedName>
</protein>
<gene>
    <name evidence="1" type="ORF">M9H77_20386</name>
</gene>
<evidence type="ECO:0000313" key="2">
    <source>
        <dbReference type="Proteomes" id="UP001060085"/>
    </source>
</evidence>
<dbReference type="Proteomes" id="UP001060085">
    <property type="component" value="Linkage Group LG05"/>
</dbReference>
<dbReference type="EMBL" id="CM044705">
    <property type="protein sequence ID" value="KAI5661063.1"/>
    <property type="molecule type" value="Genomic_DNA"/>
</dbReference>